<reference evidence="7 8" key="1">
    <citation type="journal article" date="2013" name="Genome Biol.">
        <title>Genome of Acanthamoeba castellanii highlights extensive lateral gene transfer and early evolution of tyrosine kinase signaling.</title>
        <authorList>
            <person name="Clarke M."/>
            <person name="Lohan A.J."/>
            <person name="Liu B."/>
            <person name="Lagkouvardos I."/>
            <person name="Roy S."/>
            <person name="Zafar N."/>
            <person name="Bertelli C."/>
            <person name="Schilde C."/>
            <person name="Kianianmomeni A."/>
            <person name="Burglin T.R."/>
            <person name="Frech C."/>
            <person name="Turcotte B."/>
            <person name="Kopec K.O."/>
            <person name="Synnott J.M."/>
            <person name="Choo C."/>
            <person name="Paponov I."/>
            <person name="Finkler A."/>
            <person name="Soon Heng Tan C."/>
            <person name="Hutchins A.P."/>
            <person name="Weinmeier T."/>
            <person name="Rattei T."/>
            <person name="Chu J.S."/>
            <person name="Gimenez G."/>
            <person name="Irimia M."/>
            <person name="Rigden D.J."/>
            <person name="Fitzpatrick D.A."/>
            <person name="Lorenzo-Morales J."/>
            <person name="Bateman A."/>
            <person name="Chiu C.H."/>
            <person name="Tang P."/>
            <person name="Hegemann P."/>
            <person name="Fromm H."/>
            <person name="Raoult D."/>
            <person name="Greub G."/>
            <person name="Miranda-Saavedra D."/>
            <person name="Chen N."/>
            <person name="Nash P."/>
            <person name="Ginger M.L."/>
            <person name="Horn M."/>
            <person name="Schaap P."/>
            <person name="Caler L."/>
            <person name="Loftus B."/>
        </authorList>
    </citation>
    <scope>NUCLEOTIDE SEQUENCE [LARGE SCALE GENOMIC DNA]</scope>
    <source>
        <strain evidence="7 8">Neff</strain>
    </source>
</reference>
<dbReference type="KEGG" id="acan:ACA1_379070"/>
<accession>L8GUE3</accession>
<dbReference type="GO" id="GO:0005737">
    <property type="term" value="C:cytoplasm"/>
    <property type="evidence" value="ECO:0007669"/>
    <property type="project" value="UniProtKB-SubCell"/>
</dbReference>
<dbReference type="VEuPathDB" id="AmoebaDB:ACA1_379070"/>
<evidence type="ECO:0000256" key="3">
    <source>
        <dbReference type="ARBA" id="ARBA00022490"/>
    </source>
</evidence>
<dbReference type="PANTHER" id="PTHR13539">
    <property type="entry name" value="CALMODULIN-LYSINE N-METHYLTRANSFERASE"/>
    <property type="match status" value="1"/>
</dbReference>
<dbReference type="OMA" id="WYYLAPQ"/>
<evidence type="ECO:0000256" key="4">
    <source>
        <dbReference type="ARBA" id="ARBA00022603"/>
    </source>
</evidence>
<dbReference type="Gene3D" id="3.40.50.150">
    <property type="entry name" value="Vaccinia Virus protein VP39"/>
    <property type="match status" value="1"/>
</dbReference>
<gene>
    <name evidence="7" type="ORF">ACA1_379070</name>
</gene>
<evidence type="ECO:0000256" key="5">
    <source>
        <dbReference type="ARBA" id="ARBA00022679"/>
    </source>
</evidence>
<keyword evidence="5" id="KW-0808">Transferase</keyword>
<protein>
    <submittedName>
        <fullName evidence="7">cDNA: fis, clone, putative</fullName>
    </submittedName>
</protein>
<keyword evidence="6" id="KW-0539">Nucleus</keyword>
<dbReference type="STRING" id="1257118.L8GUE3"/>
<dbReference type="AlphaFoldDB" id="L8GUE3"/>
<dbReference type="InterPro" id="IPR025800">
    <property type="entry name" value="CaM-Lys-N-MeTrfase"/>
</dbReference>
<keyword evidence="4" id="KW-0489">Methyltransferase</keyword>
<evidence type="ECO:0000313" key="8">
    <source>
        <dbReference type="Proteomes" id="UP000011083"/>
    </source>
</evidence>
<keyword evidence="8" id="KW-1185">Reference proteome</keyword>
<name>L8GUE3_ACACF</name>
<evidence type="ECO:0000256" key="2">
    <source>
        <dbReference type="ARBA" id="ARBA00004496"/>
    </source>
</evidence>
<dbReference type="OrthoDB" id="413520at2759"/>
<dbReference type="GO" id="GO:0032259">
    <property type="term" value="P:methylation"/>
    <property type="evidence" value="ECO:0007669"/>
    <property type="project" value="UniProtKB-KW"/>
</dbReference>
<dbReference type="RefSeq" id="XP_004337739.1">
    <property type="nucleotide sequence ID" value="XM_004337691.1"/>
</dbReference>
<dbReference type="PANTHER" id="PTHR13539:SF3">
    <property type="entry name" value="CALMODULIN-LYSINE N-METHYLTRANSFERASE"/>
    <property type="match status" value="1"/>
</dbReference>
<organism evidence="7 8">
    <name type="scientific">Acanthamoeba castellanii (strain ATCC 30010 / Neff)</name>
    <dbReference type="NCBI Taxonomy" id="1257118"/>
    <lineage>
        <taxon>Eukaryota</taxon>
        <taxon>Amoebozoa</taxon>
        <taxon>Discosea</taxon>
        <taxon>Longamoebia</taxon>
        <taxon>Centramoebida</taxon>
        <taxon>Acanthamoebidae</taxon>
        <taxon>Acanthamoeba</taxon>
    </lineage>
</organism>
<dbReference type="InterPro" id="IPR029063">
    <property type="entry name" value="SAM-dependent_MTases_sf"/>
</dbReference>
<dbReference type="GeneID" id="14916399"/>
<keyword evidence="3" id="KW-0963">Cytoplasm</keyword>
<sequence>MELDEDGGLEAIEKEEQLRRRQVARGRWGILRNALLNRARRNEGGDGEPGGATSKRTFPGFDLFTKAVVREEELNHVEDESKQDFTFVRYTARFPTKTAEDDKAGADLPCSVVVRHPNERVALGKADLAGFDNTGNICVWPSEEVLAYYCLQNPEQLRLGLVAATHLSCASVLITDGNDKATQNLACSVKHNAVRSESRGFVRGEKLLWDRRLFLHEYHDDLLHILRELLRPGGEALIIAPRRGRTLAAFVERAKQDTVVVDEEYDRLVWSRHQELLSHGISGGGSAESDQTATAATYQPDIHYPWLLRLIHP</sequence>
<dbReference type="GO" id="GO:0018025">
    <property type="term" value="F:calmodulin-lysine N-methyltransferase activity"/>
    <property type="evidence" value="ECO:0007669"/>
    <property type="project" value="InterPro"/>
</dbReference>
<evidence type="ECO:0000313" key="7">
    <source>
        <dbReference type="EMBL" id="ELR15726.1"/>
    </source>
</evidence>
<dbReference type="Proteomes" id="UP000011083">
    <property type="component" value="Unassembled WGS sequence"/>
</dbReference>
<dbReference type="GO" id="GO:0005634">
    <property type="term" value="C:nucleus"/>
    <property type="evidence" value="ECO:0007669"/>
    <property type="project" value="UniProtKB-SubCell"/>
</dbReference>
<evidence type="ECO:0000256" key="6">
    <source>
        <dbReference type="ARBA" id="ARBA00023242"/>
    </source>
</evidence>
<dbReference type="EMBL" id="KB008025">
    <property type="protein sequence ID" value="ELR15726.1"/>
    <property type="molecule type" value="Genomic_DNA"/>
</dbReference>
<evidence type="ECO:0000256" key="1">
    <source>
        <dbReference type="ARBA" id="ARBA00004123"/>
    </source>
</evidence>
<comment type="subcellular location">
    <subcellularLocation>
        <location evidence="2">Cytoplasm</location>
    </subcellularLocation>
    <subcellularLocation>
        <location evidence="1">Nucleus</location>
    </subcellularLocation>
</comment>
<proteinExistence type="predicted"/>